<dbReference type="EMBL" id="CP001101">
    <property type="protein sequence ID" value="ACE03197.1"/>
    <property type="molecule type" value="Genomic_DNA"/>
</dbReference>
<evidence type="ECO:0008006" key="2">
    <source>
        <dbReference type="Google" id="ProtNLM"/>
    </source>
</evidence>
<dbReference type="eggNOG" id="COG2253">
    <property type="taxonomic scope" value="Bacteria"/>
</dbReference>
<evidence type="ECO:0000313" key="1">
    <source>
        <dbReference type="EMBL" id="ACE03197.1"/>
    </source>
</evidence>
<sequence length="97" mass="11062">MIDILHKRLERYSASDAKQEEQALKEILQEVALYGLWRADFFEIAAFQGGTCLRILHGLPRFSEDLDFILRDSPDNDMVQALIARQVSGLVAYGIIH</sequence>
<dbReference type="Gene3D" id="3.10.450.620">
    <property type="entry name" value="JHP933, nucleotidyltransferase-like core domain"/>
    <property type="match status" value="1"/>
</dbReference>
<reference evidence="1" key="1">
    <citation type="submission" date="2008-06" db="EMBL/GenBank/DDBJ databases">
        <title>Complete sequence of Chlorobium phaeobacteroides BS1.</title>
        <authorList>
            <consortium name="US DOE Joint Genome Institute"/>
            <person name="Lucas S."/>
            <person name="Copeland A."/>
            <person name="Lapidus A."/>
            <person name="Glavina del Rio T."/>
            <person name="Dalin E."/>
            <person name="Tice H."/>
            <person name="Bruce D."/>
            <person name="Goodwin L."/>
            <person name="Pitluck S."/>
            <person name="Schmutz J."/>
            <person name="Larimer F."/>
            <person name="Land M."/>
            <person name="Hauser L."/>
            <person name="Kyrpides N."/>
            <person name="Ovchinnikova G."/>
            <person name="Li T."/>
            <person name="Liu Z."/>
            <person name="Zhao F."/>
            <person name="Overmann J."/>
            <person name="Bryant D.A."/>
            <person name="Richardson P."/>
        </authorList>
    </citation>
    <scope>NUCLEOTIDE SEQUENCE [LARGE SCALE GENOMIC DNA]</scope>
    <source>
        <strain evidence="1">BS1</strain>
    </source>
</reference>
<name>B3EKL9_CHLPB</name>
<dbReference type="AlphaFoldDB" id="B3EKL9"/>
<dbReference type="HOGENOM" id="CLU_2341666_0_0_10"/>
<accession>B3EKL9</accession>
<organism evidence="1">
    <name type="scientific">Chlorobium phaeobacteroides (strain BS1)</name>
    <dbReference type="NCBI Taxonomy" id="331678"/>
    <lineage>
        <taxon>Bacteria</taxon>
        <taxon>Pseudomonadati</taxon>
        <taxon>Chlorobiota</taxon>
        <taxon>Chlorobiia</taxon>
        <taxon>Chlorobiales</taxon>
        <taxon>Chlorobiaceae</taxon>
        <taxon>Chlorobium/Pelodictyon group</taxon>
        <taxon>Chlorobium</taxon>
    </lineage>
</organism>
<gene>
    <name evidence="1" type="ordered locus">Cphamn1_0228</name>
</gene>
<dbReference type="KEGG" id="cpb:Cphamn1_0228"/>
<dbReference type="STRING" id="331678.Cphamn1_0228"/>
<proteinExistence type="predicted"/>
<dbReference type="Pfam" id="PF08843">
    <property type="entry name" value="AbiEii"/>
    <property type="match status" value="1"/>
</dbReference>
<protein>
    <recommendedName>
        <fullName evidence="2">Nucleotidyl transferase AbiEii/AbiGii toxin family protein</fullName>
    </recommendedName>
</protein>
<dbReference type="InterPro" id="IPR014942">
    <property type="entry name" value="AbiEii"/>
</dbReference>